<feature type="domain" description="Thioredoxin" evidence="9">
    <location>
        <begin position="7"/>
        <end position="128"/>
    </location>
</feature>
<keyword evidence="4 8" id="KW-0732">Signal</keyword>
<dbReference type="EMBL" id="AOGT01002072">
    <property type="protein sequence ID" value="EMG46233.1"/>
    <property type="molecule type" value="Genomic_DNA"/>
</dbReference>
<dbReference type="PROSITE" id="PS51352">
    <property type="entry name" value="THIOREDOXIN_2"/>
    <property type="match status" value="2"/>
</dbReference>
<dbReference type="InterPro" id="IPR036356">
    <property type="entry name" value="ERp29_C_sf"/>
</dbReference>
<evidence type="ECO:0000256" key="7">
    <source>
        <dbReference type="ARBA" id="ARBA00023284"/>
    </source>
</evidence>
<evidence type="ECO:0000256" key="6">
    <source>
        <dbReference type="ARBA" id="ARBA00023235"/>
    </source>
</evidence>
<dbReference type="PANTHER" id="PTHR45672">
    <property type="entry name" value="PROTEIN DISULFIDE-ISOMERASE C17H9.14C-RELATED"/>
    <property type="match status" value="1"/>
</dbReference>
<proteinExistence type="inferred from homology"/>
<dbReference type="OrthoDB" id="10264505at2759"/>
<dbReference type="AlphaFoldDB" id="M3J2X3"/>
<dbReference type="InterPro" id="IPR013766">
    <property type="entry name" value="Thioredoxin_domain"/>
</dbReference>
<dbReference type="InterPro" id="IPR051063">
    <property type="entry name" value="PDI"/>
</dbReference>
<dbReference type="OMA" id="WCRHCKK"/>
<evidence type="ECO:0000256" key="1">
    <source>
        <dbReference type="ARBA" id="ARBA00001182"/>
    </source>
</evidence>
<dbReference type="Pfam" id="PF00085">
    <property type="entry name" value="Thioredoxin"/>
    <property type="match status" value="2"/>
</dbReference>
<evidence type="ECO:0000313" key="10">
    <source>
        <dbReference type="EMBL" id="EMG46233.1"/>
    </source>
</evidence>
<evidence type="ECO:0000256" key="4">
    <source>
        <dbReference type="ARBA" id="ARBA00022729"/>
    </source>
</evidence>
<keyword evidence="5" id="KW-1015">Disulfide bond</keyword>
<evidence type="ECO:0000256" key="2">
    <source>
        <dbReference type="ARBA" id="ARBA00006347"/>
    </source>
</evidence>
<feature type="chain" id="PRO_5013198056" description="protein disulfide-isomerase" evidence="8">
    <location>
        <begin position="16"/>
        <end position="355"/>
    </location>
</feature>
<gene>
    <name evidence="10" type="ORF">G210_3522</name>
</gene>
<dbReference type="CDD" id="cd02961">
    <property type="entry name" value="PDI_a_family"/>
    <property type="match status" value="1"/>
</dbReference>
<keyword evidence="6" id="KW-0413">Isomerase</keyword>
<dbReference type="STRING" id="1245528.M3J2X3"/>
<evidence type="ECO:0000313" key="11">
    <source>
        <dbReference type="Proteomes" id="UP000011777"/>
    </source>
</evidence>
<organism evidence="10 11">
    <name type="scientific">Candida maltosa (strain Xu316)</name>
    <name type="common">Yeast</name>
    <dbReference type="NCBI Taxonomy" id="1245528"/>
    <lineage>
        <taxon>Eukaryota</taxon>
        <taxon>Fungi</taxon>
        <taxon>Dikarya</taxon>
        <taxon>Ascomycota</taxon>
        <taxon>Saccharomycotina</taxon>
        <taxon>Pichiomycetes</taxon>
        <taxon>Debaryomycetaceae</taxon>
        <taxon>Candida/Lodderomyces clade</taxon>
        <taxon>Candida</taxon>
    </lineage>
</organism>
<evidence type="ECO:0000259" key="9">
    <source>
        <dbReference type="PROSITE" id="PS51352"/>
    </source>
</evidence>
<keyword evidence="11" id="KW-1185">Reference proteome</keyword>
<dbReference type="Pfam" id="PF07749">
    <property type="entry name" value="ERp29"/>
    <property type="match status" value="1"/>
</dbReference>
<dbReference type="Proteomes" id="UP000011777">
    <property type="component" value="Unassembled WGS sequence"/>
</dbReference>
<accession>M3J2X3</accession>
<dbReference type="InterPro" id="IPR011679">
    <property type="entry name" value="ERp29_C"/>
</dbReference>
<reference evidence="10 11" key="1">
    <citation type="submission" date="2013-02" db="EMBL/GenBank/DDBJ databases">
        <title>Genome sequence of Candida maltosa Xu316, a potential industrial strain for xylitol and ethanol production.</title>
        <authorList>
            <person name="Yu J."/>
            <person name="Wang Q."/>
            <person name="Geng X."/>
            <person name="Bao W."/>
            <person name="He P."/>
            <person name="Cai J."/>
        </authorList>
    </citation>
    <scope>NUCLEOTIDE SEQUENCE [LARGE SCALE GENOMIC DNA]</scope>
    <source>
        <strain evidence="11">Xu316</strain>
    </source>
</reference>
<feature type="domain" description="Thioredoxin" evidence="9">
    <location>
        <begin position="146"/>
        <end position="261"/>
    </location>
</feature>
<dbReference type="GO" id="GO:0006457">
    <property type="term" value="P:protein folding"/>
    <property type="evidence" value="ECO:0007669"/>
    <property type="project" value="TreeGrafter"/>
</dbReference>
<evidence type="ECO:0000256" key="8">
    <source>
        <dbReference type="SAM" id="SignalP"/>
    </source>
</evidence>
<dbReference type="PANTHER" id="PTHR45672:SF3">
    <property type="entry name" value="THIOREDOXIN DOMAIN-CONTAINING PROTEIN 5"/>
    <property type="match status" value="1"/>
</dbReference>
<dbReference type="GO" id="GO:0005783">
    <property type="term" value="C:endoplasmic reticulum"/>
    <property type="evidence" value="ECO:0007669"/>
    <property type="project" value="InterPro"/>
</dbReference>
<dbReference type="GO" id="GO:0003756">
    <property type="term" value="F:protein disulfide isomerase activity"/>
    <property type="evidence" value="ECO:0007669"/>
    <property type="project" value="UniProtKB-EC"/>
</dbReference>
<comment type="catalytic activity">
    <reaction evidence="1">
        <text>Catalyzes the rearrangement of -S-S- bonds in proteins.</text>
        <dbReference type="EC" id="5.3.4.1"/>
    </reaction>
</comment>
<protein>
    <recommendedName>
        <fullName evidence="3">protein disulfide-isomerase</fullName>
        <ecNumber evidence="3">5.3.4.1</ecNumber>
    </recommendedName>
</protein>
<dbReference type="EC" id="5.3.4.1" evidence="3"/>
<dbReference type="HOGENOM" id="CLU_038617_1_1_1"/>
<evidence type="ECO:0000256" key="3">
    <source>
        <dbReference type="ARBA" id="ARBA00012723"/>
    </source>
</evidence>
<name>M3J2X3_CANMX</name>
<dbReference type="Gene3D" id="3.40.30.10">
    <property type="entry name" value="Glutaredoxin"/>
    <property type="match status" value="2"/>
</dbReference>
<feature type="signal peptide" evidence="8">
    <location>
        <begin position="1"/>
        <end position="15"/>
    </location>
</feature>
<evidence type="ECO:0000256" key="5">
    <source>
        <dbReference type="ARBA" id="ARBA00023157"/>
    </source>
</evidence>
<dbReference type="InterPro" id="IPR036249">
    <property type="entry name" value="Thioredoxin-like_sf"/>
</dbReference>
<dbReference type="eggNOG" id="KOG0191">
    <property type="taxonomic scope" value="Eukaryota"/>
</dbReference>
<keyword evidence="7" id="KW-0676">Redox-active center</keyword>
<comment type="caution">
    <text evidence="10">The sequence shown here is derived from an EMBL/GenBank/DDBJ whole genome shotgun (WGS) entry which is preliminary data.</text>
</comment>
<dbReference type="SUPFAM" id="SSF52833">
    <property type="entry name" value="Thioredoxin-like"/>
    <property type="match status" value="2"/>
</dbReference>
<sequence length="355" mass="40238">MKFLSLLLYITTTIAYSASNILIGNDQNLQSIIKTPGKFTFVDFYADWCRHCKKLSPTIDQLSELFSDVPEVQIVKINGDKEGKKMGRKYVEIGYPTLLFFYDDGRKVEFDGIRDLTSLSNFIQQLSGIRLEDKPEVVEEDVVIDDEPGNKLVEFTPENFNAKVKSSRFAVASFGASWCKYCKELDPALEQLANDVFARDDILIGHLVIDQYEDHTLDEKYDIQNLPGILFFQNGDLENPLVYKGGKNFKSLLDQINKFTGYNRDYEGNLAANAGVIDEATQLIKEGGDITELYENLDKIPGETIEYYKKLVGAKEYIPSELSRVEDILTNDIDKLNGLTIDSLTKRANILRSLL</sequence>
<dbReference type="SUPFAM" id="SSF47933">
    <property type="entry name" value="ERP29 C domain-like"/>
    <property type="match status" value="1"/>
</dbReference>
<comment type="similarity">
    <text evidence="2">Belongs to the protein disulfide isomerase family.</text>
</comment>